<dbReference type="GO" id="GO:0080049">
    <property type="term" value="F:L-gulono-1,4-lactone dehydrogenase activity"/>
    <property type="evidence" value="ECO:0007669"/>
    <property type="project" value="TreeGrafter"/>
</dbReference>
<dbReference type="Pfam" id="PF04030">
    <property type="entry name" value="ALO"/>
    <property type="match status" value="1"/>
</dbReference>
<evidence type="ECO:0000259" key="2">
    <source>
        <dbReference type="PROSITE" id="PS51387"/>
    </source>
</evidence>
<dbReference type="InterPro" id="IPR006094">
    <property type="entry name" value="Oxid_FAD_bind_N"/>
</dbReference>
<accession>A0A0A6UQU4</accession>
<sequence length="432" mass="47689">MTAPVNARRWTNWGRNQESIADVLTPADIDEVATRVNQAVESGRRIKVVGSGHSFTAIAVADDQRMFVHRLNRLVSVDGPLVTVEAGMSLAVLNTVLAEHGLAMPNLGDIDAQTVAGAISTGTHGTGIGHATLASCVEAVTMVTAAGKVERYAVGAPEFPAARLGLGALGVLVQVTLRCVPAFTLLAEEQPMPLPDVLAGIDQWLPEYDHVEFFWYPYTNRTSLKRNRRVEQDDRPLSRFRGWLDDDLLSNTVWQGVCSVGRRFPAAVPALSAVAARALSARTYTGRSDQVFCSPRKVKFTEMEYEVPRAALPEVLDALATIMEGLPFKVQFPVEVRFTGPDDVWLSHGYGRESAYIAVHQYLGSPYEPYFRALENVCTPLGGRPHWGKLHYRDAESLRAAYPRFDDFLAVRDRLDPHRVFTNEYLNRVLGS</sequence>
<keyword evidence="4" id="KW-1185">Reference proteome</keyword>
<dbReference type="PIRSF" id="PIRSF000136">
    <property type="entry name" value="LGO_GLO"/>
    <property type="match status" value="1"/>
</dbReference>
<dbReference type="GO" id="GO:0003885">
    <property type="term" value="F:D-arabinono-1,4-lactone oxidase activity"/>
    <property type="evidence" value="ECO:0007669"/>
    <property type="project" value="InterPro"/>
</dbReference>
<evidence type="ECO:0000313" key="3">
    <source>
        <dbReference type="EMBL" id="KHD78515.1"/>
    </source>
</evidence>
<dbReference type="Gene3D" id="3.30.465.10">
    <property type="match status" value="1"/>
</dbReference>
<dbReference type="SUPFAM" id="SSF56176">
    <property type="entry name" value="FAD-binding/transporter-associated domain-like"/>
    <property type="match status" value="1"/>
</dbReference>
<reference evidence="3 4" key="1">
    <citation type="submission" date="2014-10" db="EMBL/GenBank/DDBJ databases">
        <title>Draft genome sequence of Actinoplanes utahensis NRRL 12052.</title>
        <authorList>
            <person name="Velasco-Bucheli B."/>
            <person name="del Cerro C."/>
            <person name="Hormigo D."/>
            <person name="Garcia J.L."/>
            <person name="Acebal C."/>
            <person name="Arroyo M."/>
            <person name="de la Mata I."/>
        </authorList>
    </citation>
    <scope>NUCLEOTIDE SEQUENCE [LARGE SCALE GENOMIC DNA]</scope>
    <source>
        <strain evidence="3 4">NRRL 12052</strain>
    </source>
</reference>
<dbReference type="InterPro" id="IPR016166">
    <property type="entry name" value="FAD-bd_PCMH"/>
</dbReference>
<comment type="caution">
    <text evidence="3">The sequence shown here is derived from an EMBL/GenBank/DDBJ whole genome shotgun (WGS) entry which is preliminary data.</text>
</comment>
<dbReference type="RefSeq" id="WP_043522727.1">
    <property type="nucleotide sequence ID" value="NZ_BAABKU010000008.1"/>
</dbReference>
<dbReference type="STRING" id="1869.MB27_04715"/>
<dbReference type="InterPro" id="IPR036318">
    <property type="entry name" value="FAD-bd_PCMH-like_sf"/>
</dbReference>
<feature type="domain" description="FAD-binding PCMH-type" evidence="2">
    <location>
        <begin position="16"/>
        <end position="182"/>
    </location>
</feature>
<dbReference type="InterPro" id="IPR016169">
    <property type="entry name" value="FAD-bd_PCMH_sub2"/>
</dbReference>
<proteinExistence type="predicted"/>
<dbReference type="GO" id="GO:0071949">
    <property type="term" value="F:FAD binding"/>
    <property type="evidence" value="ECO:0007669"/>
    <property type="project" value="InterPro"/>
</dbReference>
<dbReference type="EMBL" id="JRTT01000004">
    <property type="protein sequence ID" value="KHD78515.1"/>
    <property type="molecule type" value="Genomic_DNA"/>
</dbReference>
<dbReference type="Pfam" id="PF01565">
    <property type="entry name" value="FAD_binding_4"/>
    <property type="match status" value="1"/>
</dbReference>
<dbReference type="Proteomes" id="UP000054537">
    <property type="component" value="Unassembled WGS sequence"/>
</dbReference>
<dbReference type="Gene3D" id="3.30.43.10">
    <property type="entry name" value="Uridine Diphospho-n-acetylenolpyruvylglucosamine Reductase, domain 2"/>
    <property type="match status" value="1"/>
</dbReference>
<dbReference type="PANTHER" id="PTHR43762">
    <property type="entry name" value="L-GULONOLACTONE OXIDASE"/>
    <property type="match status" value="1"/>
</dbReference>
<dbReference type="OrthoDB" id="9800184at2"/>
<dbReference type="Gene3D" id="1.10.45.10">
    <property type="entry name" value="Vanillyl-alcohol Oxidase, Chain A, domain 4"/>
    <property type="match status" value="1"/>
</dbReference>
<dbReference type="InterPro" id="IPR007173">
    <property type="entry name" value="ALO_C"/>
</dbReference>
<dbReference type="InterPro" id="IPR016171">
    <property type="entry name" value="Vanillyl_alc_oxidase_C-sub2"/>
</dbReference>
<dbReference type="Gene3D" id="3.30.70.2520">
    <property type="match status" value="1"/>
</dbReference>
<gene>
    <name evidence="3" type="ORF">MB27_04715</name>
</gene>
<dbReference type="InterPro" id="IPR016167">
    <property type="entry name" value="FAD-bd_PCMH_sub1"/>
</dbReference>
<organism evidence="3 4">
    <name type="scientific">Actinoplanes utahensis</name>
    <dbReference type="NCBI Taxonomy" id="1869"/>
    <lineage>
        <taxon>Bacteria</taxon>
        <taxon>Bacillati</taxon>
        <taxon>Actinomycetota</taxon>
        <taxon>Actinomycetes</taxon>
        <taxon>Micromonosporales</taxon>
        <taxon>Micromonosporaceae</taxon>
        <taxon>Actinoplanes</taxon>
    </lineage>
</organism>
<keyword evidence="1" id="KW-0560">Oxidoreductase</keyword>
<evidence type="ECO:0000256" key="1">
    <source>
        <dbReference type="ARBA" id="ARBA00023002"/>
    </source>
</evidence>
<dbReference type="NCBIfam" id="TIGR01679">
    <property type="entry name" value="bact_FAD_ox"/>
    <property type="match status" value="1"/>
</dbReference>
<dbReference type="PROSITE" id="PS51387">
    <property type="entry name" value="FAD_PCMH"/>
    <property type="match status" value="1"/>
</dbReference>
<dbReference type="eggNOG" id="COG0277">
    <property type="taxonomic scope" value="Bacteria"/>
</dbReference>
<dbReference type="AlphaFoldDB" id="A0A0A6UQU4"/>
<dbReference type="InterPro" id="IPR010031">
    <property type="entry name" value="FAD_lactone_oxidase-like"/>
</dbReference>
<dbReference type="PANTHER" id="PTHR43762:SF1">
    <property type="entry name" value="D-ARABINONO-1,4-LACTONE OXIDASE"/>
    <property type="match status" value="1"/>
</dbReference>
<evidence type="ECO:0000313" key="4">
    <source>
        <dbReference type="Proteomes" id="UP000054537"/>
    </source>
</evidence>
<protein>
    <submittedName>
        <fullName evidence="3">FAD-linked oxidoreductase</fullName>
    </submittedName>
</protein>
<name>A0A0A6UQU4_ACTUT</name>
<dbReference type="GO" id="GO:0016020">
    <property type="term" value="C:membrane"/>
    <property type="evidence" value="ECO:0007669"/>
    <property type="project" value="InterPro"/>
</dbReference>